<dbReference type="InterPro" id="IPR009875">
    <property type="entry name" value="PilZ_domain"/>
</dbReference>
<dbReference type="EMBL" id="JBHUEL010000008">
    <property type="protein sequence ID" value="MFD1766843.1"/>
    <property type="molecule type" value="Genomic_DNA"/>
</dbReference>
<protein>
    <submittedName>
        <fullName evidence="2">PilZ domain-containing protein</fullName>
    </submittedName>
</protein>
<dbReference type="SUPFAM" id="SSF141371">
    <property type="entry name" value="PilZ domain-like"/>
    <property type="match status" value="1"/>
</dbReference>
<feature type="domain" description="PilZ" evidence="1">
    <location>
        <begin position="21"/>
        <end position="112"/>
    </location>
</feature>
<name>A0ABW4MED5_9SPHN</name>
<reference evidence="3" key="1">
    <citation type="journal article" date="2019" name="Int. J. Syst. Evol. Microbiol.">
        <title>The Global Catalogue of Microorganisms (GCM) 10K type strain sequencing project: providing services to taxonomists for standard genome sequencing and annotation.</title>
        <authorList>
            <consortium name="The Broad Institute Genomics Platform"/>
            <consortium name="The Broad Institute Genome Sequencing Center for Infectious Disease"/>
            <person name="Wu L."/>
            <person name="Ma J."/>
        </authorList>
    </citation>
    <scope>NUCLEOTIDE SEQUENCE [LARGE SCALE GENOMIC DNA]</scope>
    <source>
        <strain evidence="3">CGMCC 1.12449</strain>
    </source>
</reference>
<dbReference type="Proteomes" id="UP001597215">
    <property type="component" value="Unassembled WGS sequence"/>
</dbReference>
<organism evidence="2 3">
    <name type="scientific">Sphingorhabdus buctiana</name>
    <dbReference type="NCBI Taxonomy" id="1508805"/>
    <lineage>
        <taxon>Bacteria</taxon>
        <taxon>Pseudomonadati</taxon>
        <taxon>Pseudomonadota</taxon>
        <taxon>Alphaproteobacteria</taxon>
        <taxon>Sphingomonadales</taxon>
        <taxon>Sphingomonadaceae</taxon>
        <taxon>Sphingorhabdus</taxon>
    </lineage>
</organism>
<dbReference type="RefSeq" id="WP_374614836.1">
    <property type="nucleotide sequence ID" value="NZ_JBHUEL010000008.1"/>
</dbReference>
<keyword evidence="3" id="KW-1185">Reference proteome</keyword>
<evidence type="ECO:0000313" key="2">
    <source>
        <dbReference type="EMBL" id="MFD1766843.1"/>
    </source>
</evidence>
<evidence type="ECO:0000259" key="1">
    <source>
        <dbReference type="Pfam" id="PF07238"/>
    </source>
</evidence>
<comment type="caution">
    <text evidence="2">The sequence shown here is derived from an EMBL/GenBank/DDBJ whole genome shotgun (WGS) entry which is preliminary data.</text>
</comment>
<dbReference type="Gene3D" id="2.40.10.220">
    <property type="entry name" value="predicted glycosyltransferase like domains"/>
    <property type="match status" value="1"/>
</dbReference>
<gene>
    <name evidence="2" type="ORF">ACFSAG_08310</name>
</gene>
<dbReference type="Pfam" id="PF07238">
    <property type="entry name" value="PilZ"/>
    <property type="match status" value="1"/>
</dbReference>
<accession>A0ABW4MED5</accession>
<evidence type="ECO:0000313" key="3">
    <source>
        <dbReference type="Proteomes" id="UP001597215"/>
    </source>
</evidence>
<sequence length="114" mass="12311">MSISETADPTSLRYDQAALEDRCAPRIKLRIPAMLRPSGNTSFAVVVTDLSIAGFQCEALTGMPAGARCWLALPGLSPIESQLIWNNGRAVGCAFVNLMNQAVMDSIIRRFVLA</sequence>
<proteinExistence type="predicted"/>